<dbReference type="OrthoDB" id="164951at2"/>
<evidence type="ECO:0000256" key="5">
    <source>
        <dbReference type="ARBA" id="ARBA00022842"/>
    </source>
</evidence>
<comment type="catalytic activity">
    <reaction evidence="9 11">
        <text>XTP + H2O = XDP + phosphate + H(+)</text>
        <dbReference type="Rhea" id="RHEA:28406"/>
        <dbReference type="ChEBI" id="CHEBI:15377"/>
        <dbReference type="ChEBI" id="CHEBI:15378"/>
        <dbReference type="ChEBI" id="CHEBI:43474"/>
        <dbReference type="ChEBI" id="CHEBI:59884"/>
        <dbReference type="ChEBI" id="CHEBI:61314"/>
        <dbReference type="EC" id="3.6.1.73"/>
    </reaction>
</comment>
<comment type="catalytic activity">
    <reaction evidence="8 11">
        <text>ITP + H2O = IDP + phosphate + H(+)</text>
        <dbReference type="Rhea" id="RHEA:28330"/>
        <dbReference type="ChEBI" id="CHEBI:15377"/>
        <dbReference type="ChEBI" id="CHEBI:15378"/>
        <dbReference type="ChEBI" id="CHEBI:43474"/>
        <dbReference type="ChEBI" id="CHEBI:58280"/>
        <dbReference type="ChEBI" id="CHEBI:61402"/>
        <dbReference type="EC" id="3.6.1.73"/>
    </reaction>
</comment>
<dbReference type="GO" id="GO:0103023">
    <property type="term" value="F:ITPase activity"/>
    <property type="evidence" value="ECO:0007669"/>
    <property type="project" value="UniProtKB-EC"/>
</dbReference>
<sequence>MAFPKRRNLQEQKRQKLVIVGSKNPVKIKSSENAFSNIFDDSFIVQGLNVDSKVSAQPMGDVETYTGAYNRAFASKNAFPEADFWVGIEGGVDHVGEQMVAFAWMVILNNENTIGKAKTASFFLPEAINKMVSEGMELGEADDKLFRQRNSKENGGAVGILTNGVISRADYYQQALSLALIPFLKKEFY</sequence>
<dbReference type="InterPro" id="IPR026533">
    <property type="entry name" value="NTPase/PRRC1"/>
</dbReference>
<keyword evidence="2 11" id="KW-0479">Metal-binding</keyword>
<feature type="binding site" evidence="11">
    <location>
        <begin position="81"/>
        <end position="82"/>
    </location>
    <ligand>
        <name>substrate</name>
    </ligand>
</feature>
<comment type="function">
    <text evidence="11">Phosphatase that hydrolyzes non-canonical purine nucleotides such as XTP and ITP to their respective diphosphate derivatives. Probably excludes non-canonical purines from DNA/RNA precursor pool, thus preventing their incorporation into DNA/RNA and avoiding chromosomal lesions.</text>
</comment>
<evidence type="ECO:0000256" key="11">
    <source>
        <dbReference type="HAMAP-Rule" id="MF_00648"/>
    </source>
</evidence>
<comment type="similarity">
    <text evidence="10 11">Belongs to the YjjX NTPase family.</text>
</comment>
<dbReference type="NCBIfam" id="TIGR00258">
    <property type="entry name" value="inosine/xanthosine triphosphatase"/>
    <property type="match status" value="1"/>
</dbReference>
<evidence type="ECO:0000256" key="7">
    <source>
        <dbReference type="ARBA" id="ARBA00023211"/>
    </source>
</evidence>
<dbReference type="InterPro" id="IPR029001">
    <property type="entry name" value="ITPase-like_fam"/>
</dbReference>
<dbReference type="STRING" id="320787.CA2015_1613"/>
<evidence type="ECO:0000256" key="3">
    <source>
        <dbReference type="ARBA" id="ARBA00022741"/>
    </source>
</evidence>
<name>A0A0H4PA34_9BACT</name>
<dbReference type="KEGG" id="camu:CA2015_1613"/>
<keyword evidence="3 11" id="KW-0547">Nucleotide-binding</keyword>
<reference evidence="13 14" key="1">
    <citation type="submission" date="2015-07" db="EMBL/GenBank/DDBJ databases">
        <authorList>
            <person name="Kim K.M."/>
        </authorList>
    </citation>
    <scope>NUCLEOTIDE SEQUENCE [LARGE SCALE GENOMIC DNA]</scope>
    <source>
        <strain evidence="13 14">KCTC 12363</strain>
    </source>
</reference>
<evidence type="ECO:0000259" key="12">
    <source>
        <dbReference type="Pfam" id="PF01931"/>
    </source>
</evidence>
<dbReference type="RefSeq" id="WP_048641433.1">
    <property type="nucleotide sequence ID" value="NZ_CAXBGM010000127.1"/>
</dbReference>
<dbReference type="PANTHER" id="PTHR34699:SF2">
    <property type="entry name" value="NON-CANONICAL PURINE NTP PHOSPHATASE_PRRC1 DOMAIN-CONTAINING PROTEIN"/>
    <property type="match status" value="1"/>
</dbReference>
<evidence type="ECO:0000256" key="1">
    <source>
        <dbReference type="ARBA" id="ARBA00001936"/>
    </source>
</evidence>
<dbReference type="GO" id="GO:0000166">
    <property type="term" value="F:nucleotide binding"/>
    <property type="evidence" value="ECO:0007669"/>
    <property type="project" value="UniProtKB-KW"/>
</dbReference>
<comment type="cofactor">
    <cofactor evidence="1">
        <name>Mn(2+)</name>
        <dbReference type="ChEBI" id="CHEBI:29035"/>
    </cofactor>
</comment>
<keyword evidence="4 11" id="KW-0378">Hydrolase</keyword>
<evidence type="ECO:0000256" key="6">
    <source>
        <dbReference type="ARBA" id="ARBA00023080"/>
    </source>
</evidence>
<dbReference type="Gene3D" id="3.90.950.10">
    <property type="match status" value="1"/>
</dbReference>
<evidence type="ECO:0000313" key="14">
    <source>
        <dbReference type="Proteomes" id="UP000036520"/>
    </source>
</evidence>
<dbReference type="PANTHER" id="PTHR34699">
    <property type="match status" value="1"/>
</dbReference>
<dbReference type="HAMAP" id="MF_00648">
    <property type="entry name" value="Non_canon_purine_NTPase_YjjX"/>
    <property type="match status" value="1"/>
</dbReference>
<protein>
    <recommendedName>
        <fullName evidence="11">Probable inosine/xanthosine triphosphatase</fullName>
        <shortName evidence="11">ITPase/XTPase</shortName>
        <ecNumber evidence="11">3.6.1.73</ecNumber>
    </recommendedName>
    <alternativeName>
        <fullName evidence="11">Non-canonical purine NTP phosphatase</fullName>
    </alternativeName>
    <alternativeName>
        <fullName evidence="11">Non-standard purine NTP phosphatase</fullName>
    </alternativeName>
    <alternativeName>
        <fullName evidence="11">Nucleoside-triphosphate phosphatase</fullName>
        <shortName evidence="11">NTPase</shortName>
    </alternativeName>
</protein>
<evidence type="ECO:0000256" key="9">
    <source>
        <dbReference type="ARBA" id="ARBA00048781"/>
    </source>
</evidence>
<keyword evidence="14" id="KW-1185">Reference proteome</keyword>
<dbReference type="InterPro" id="IPR002786">
    <property type="entry name" value="Non_canon_purine_NTPase"/>
</dbReference>
<keyword evidence="5 11" id="KW-0460">Magnesium</keyword>
<evidence type="ECO:0000313" key="13">
    <source>
        <dbReference type="EMBL" id="AKP51049.1"/>
    </source>
</evidence>
<dbReference type="GO" id="GO:0006772">
    <property type="term" value="P:thiamine metabolic process"/>
    <property type="evidence" value="ECO:0007669"/>
    <property type="project" value="TreeGrafter"/>
</dbReference>
<dbReference type="NCBIfam" id="NF003459">
    <property type="entry name" value="PRK05074.1"/>
    <property type="match status" value="1"/>
</dbReference>
<dbReference type="FunFam" id="3.90.950.10:FF:000002">
    <property type="entry name" value="Inosine/xanthosine triphosphatase"/>
    <property type="match status" value="1"/>
</dbReference>
<feature type="binding site" evidence="11">
    <location>
        <position position="51"/>
    </location>
    <ligand>
        <name>Mg(2+)</name>
        <dbReference type="ChEBI" id="CHEBI:18420"/>
    </ligand>
</feature>
<dbReference type="EMBL" id="CP012040">
    <property type="protein sequence ID" value="AKP51049.1"/>
    <property type="molecule type" value="Genomic_DNA"/>
</dbReference>
<keyword evidence="7 11" id="KW-0464">Manganese</keyword>
<dbReference type="SUPFAM" id="SSF52972">
    <property type="entry name" value="ITPase-like"/>
    <property type="match status" value="1"/>
</dbReference>
<feature type="domain" description="Non-canonical purine NTP phosphatase/PRRC1" evidence="12">
    <location>
        <begin position="21"/>
        <end position="184"/>
    </location>
</feature>
<dbReference type="AlphaFoldDB" id="A0A0H4PA34"/>
<dbReference type="Pfam" id="PF01931">
    <property type="entry name" value="NTPase_I-T"/>
    <property type="match status" value="1"/>
</dbReference>
<comment type="subunit">
    <text evidence="11">Homodimer.</text>
</comment>
<comment type="caution">
    <text evidence="11">Lacks conserved residue(s) required for the propagation of feature annotation.</text>
</comment>
<evidence type="ECO:0000256" key="10">
    <source>
        <dbReference type="ARBA" id="ARBA00060855"/>
    </source>
</evidence>
<dbReference type="GO" id="GO:0046872">
    <property type="term" value="F:metal ion binding"/>
    <property type="evidence" value="ECO:0007669"/>
    <property type="project" value="UniProtKB-KW"/>
</dbReference>
<feature type="binding site" evidence="11">
    <location>
        <position position="81"/>
    </location>
    <ligand>
        <name>Mg(2+)</name>
        <dbReference type="ChEBI" id="CHEBI:18420"/>
    </ligand>
</feature>
<dbReference type="InterPro" id="IPR050299">
    <property type="entry name" value="YjjX_NTPase"/>
</dbReference>
<evidence type="ECO:0000256" key="2">
    <source>
        <dbReference type="ARBA" id="ARBA00022723"/>
    </source>
</evidence>
<evidence type="ECO:0000256" key="4">
    <source>
        <dbReference type="ARBA" id="ARBA00022801"/>
    </source>
</evidence>
<keyword evidence="6 11" id="KW-0546">Nucleotide metabolism</keyword>
<comment type="cofactor">
    <cofactor evidence="11">
        <name>Mg(2+)</name>
        <dbReference type="ChEBI" id="CHEBI:18420"/>
    </cofactor>
    <cofactor evidence="11">
        <name>Mn(2+)</name>
        <dbReference type="ChEBI" id="CHEBI:29035"/>
    </cofactor>
    <text evidence="11">Binds 1 divalent metal cation per subunit; can use either Mg(2+) or Mn(2+).</text>
</comment>
<organism evidence="13 14">
    <name type="scientific">Cyclobacterium amurskyense</name>
    <dbReference type="NCBI Taxonomy" id="320787"/>
    <lineage>
        <taxon>Bacteria</taxon>
        <taxon>Pseudomonadati</taxon>
        <taxon>Bacteroidota</taxon>
        <taxon>Cytophagia</taxon>
        <taxon>Cytophagales</taxon>
        <taxon>Cyclobacteriaceae</taxon>
        <taxon>Cyclobacterium</taxon>
    </lineage>
</organism>
<proteinExistence type="inferred from homology"/>
<dbReference type="Proteomes" id="UP000036520">
    <property type="component" value="Chromosome"/>
</dbReference>
<accession>A0A0H4PA34</accession>
<dbReference type="EC" id="3.6.1.73" evidence="11"/>
<evidence type="ECO:0000256" key="8">
    <source>
        <dbReference type="ARBA" id="ARBA00048174"/>
    </source>
</evidence>
<gene>
    <name evidence="13" type="ORF">CA2015_1613</name>
</gene>
<dbReference type="GO" id="GO:0009117">
    <property type="term" value="P:nucleotide metabolic process"/>
    <property type="evidence" value="ECO:0007669"/>
    <property type="project" value="UniProtKB-KW"/>
</dbReference>
<dbReference type="PATRIC" id="fig|320787.5.peg.1779"/>